<dbReference type="InterPro" id="IPR005950">
    <property type="entry name" value="ModA"/>
</dbReference>
<feature type="binding site" evidence="5">
    <location>
        <position position="77"/>
    </location>
    <ligand>
        <name>molybdate</name>
        <dbReference type="ChEBI" id="CHEBI:36264"/>
    </ligand>
</feature>
<evidence type="ECO:0000256" key="5">
    <source>
        <dbReference type="PIRSR" id="PIRSR004846-1"/>
    </source>
</evidence>
<protein>
    <submittedName>
        <fullName evidence="6">Putative ABC transporter substrate-binding lipoprotein YvgL</fullName>
    </submittedName>
</protein>
<organism evidence="6">
    <name type="scientific">uncultured Sporomusa sp</name>
    <dbReference type="NCBI Taxonomy" id="307249"/>
    <lineage>
        <taxon>Bacteria</taxon>
        <taxon>Bacillati</taxon>
        <taxon>Bacillota</taxon>
        <taxon>Negativicutes</taxon>
        <taxon>Selenomonadales</taxon>
        <taxon>Sporomusaceae</taxon>
        <taxon>Sporomusa</taxon>
        <taxon>environmental samples</taxon>
    </lineage>
</organism>
<keyword evidence="4" id="KW-0732">Signal</keyword>
<dbReference type="GO" id="GO:0046872">
    <property type="term" value="F:metal ion binding"/>
    <property type="evidence" value="ECO:0007669"/>
    <property type="project" value="UniProtKB-KW"/>
</dbReference>
<sequence length="270" mass="28898">MRRNAAVHLLFGLVAVLAVAGTIWAVEPVAHRPVKLAEPVEINVSAALGLKDALQEIQTEYEAANANVKLVFNLGPSGVLQKQLEQGVPADLFISASMKQINELQSKNLVVPSTRRILVNDKLVLIVPQNSQLVIESFQDLKTVTRFGMGEPATVPAGQYAMELLKGIEVWEAVKDKAVQAKDVRTIISYVETGNVDAGIAFSTVAALSDKVKVVSVAPDGSHTPVMFPAVAMANSKHPKEAAAFLDYLCGPQSAAMFQKYGFSFVGSGQ</sequence>
<dbReference type="InterPro" id="IPR050682">
    <property type="entry name" value="ModA/WtpA"/>
</dbReference>
<dbReference type="AlphaFoldDB" id="A0A212LQ89"/>
<dbReference type="SUPFAM" id="SSF53850">
    <property type="entry name" value="Periplasmic binding protein-like II"/>
    <property type="match status" value="1"/>
</dbReference>
<accession>A0A212LQ89</accession>
<proteinExistence type="inferred from homology"/>
<name>A0A212LQ89_9FIRM</name>
<keyword evidence="3 5" id="KW-0479">Metal-binding</keyword>
<reference evidence="6" key="1">
    <citation type="submission" date="2016-08" db="EMBL/GenBank/DDBJ databases">
        <authorList>
            <person name="Seilhamer J.J."/>
        </authorList>
    </citation>
    <scope>NUCLEOTIDE SEQUENCE</scope>
    <source>
        <strain evidence="6">86</strain>
    </source>
</reference>
<dbReference type="NCBIfam" id="TIGR01256">
    <property type="entry name" value="modA"/>
    <property type="match status" value="1"/>
</dbReference>
<feature type="binding site" evidence="5">
    <location>
        <position position="184"/>
    </location>
    <ligand>
        <name>molybdate</name>
        <dbReference type="ChEBI" id="CHEBI:36264"/>
    </ligand>
</feature>
<evidence type="ECO:0000256" key="1">
    <source>
        <dbReference type="ARBA" id="ARBA00009175"/>
    </source>
</evidence>
<comment type="similarity">
    <text evidence="1">Belongs to the bacterial solute-binding protein ModA family.</text>
</comment>
<dbReference type="EMBL" id="FMJE01000003">
    <property type="protein sequence ID" value="SCM79651.1"/>
    <property type="molecule type" value="Genomic_DNA"/>
</dbReference>
<dbReference type="PANTHER" id="PTHR30632:SF0">
    <property type="entry name" value="SULFATE-BINDING PROTEIN"/>
    <property type="match status" value="1"/>
</dbReference>
<dbReference type="FunFam" id="3.40.190.10:FF:000035">
    <property type="entry name" value="Molybdate ABC transporter substrate-binding protein"/>
    <property type="match status" value="1"/>
</dbReference>
<keyword evidence="6" id="KW-0449">Lipoprotein</keyword>
<dbReference type="GO" id="GO:0030973">
    <property type="term" value="F:molybdate ion binding"/>
    <property type="evidence" value="ECO:0007669"/>
    <property type="project" value="TreeGrafter"/>
</dbReference>
<evidence type="ECO:0000313" key="6">
    <source>
        <dbReference type="EMBL" id="SCM79651.1"/>
    </source>
</evidence>
<evidence type="ECO:0000256" key="2">
    <source>
        <dbReference type="ARBA" id="ARBA00022505"/>
    </source>
</evidence>
<feature type="binding site" evidence="5">
    <location>
        <position position="157"/>
    </location>
    <ligand>
        <name>molybdate</name>
        <dbReference type="ChEBI" id="CHEBI:36264"/>
    </ligand>
</feature>
<dbReference type="GO" id="GO:1901359">
    <property type="term" value="F:tungstate binding"/>
    <property type="evidence" value="ECO:0007669"/>
    <property type="project" value="UniProtKB-ARBA"/>
</dbReference>
<dbReference type="Pfam" id="PF13531">
    <property type="entry name" value="SBP_bac_11"/>
    <property type="match status" value="1"/>
</dbReference>
<dbReference type="GO" id="GO:0015689">
    <property type="term" value="P:molybdate ion transport"/>
    <property type="evidence" value="ECO:0007669"/>
    <property type="project" value="InterPro"/>
</dbReference>
<keyword evidence="2 5" id="KW-0500">Molybdenum</keyword>
<evidence type="ECO:0000256" key="4">
    <source>
        <dbReference type="ARBA" id="ARBA00022729"/>
    </source>
</evidence>
<evidence type="ECO:0000256" key="3">
    <source>
        <dbReference type="ARBA" id="ARBA00022723"/>
    </source>
</evidence>
<dbReference type="PANTHER" id="PTHR30632">
    <property type="entry name" value="MOLYBDATE-BINDING PERIPLASMIC PROTEIN"/>
    <property type="match status" value="1"/>
</dbReference>
<gene>
    <name evidence="6" type="primary">yvgL</name>
    <name evidence="6" type="ORF">KL86SPO_30027</name>
</gene>
<dbReference type="PIRSF" id="PIRSF004846">
    <property type="entry name" value="ModA"/>
    <property type="match status" value="1"/>
</dbReference>
<dbReference type="Gene3D" id="3.40.190.10">
    <property type="entry name" value="Periplasmic binding protein-like II"/>
    <property type="match status" value="2"/>
</dbReference>
<dbReference type="RefSeq" id="WP_288183569.1">
    <property type="nucleotide sequence ID" value="NZ_LT608335.1"/>
</dbReference>